<dbReference type="Proteomes" id="UP001105220">
    <property type="component" value="Unplaced"/>
</dbReference>
<evidence type="ECO:0000313" key="3">
    <source>
        <dbReference type="Proteomes" id="UP001105220"/>
    </source>
</evidence>
<keyword evidence="3" id="KW-1185">Reference proteome</keyword>
<name>A0A6E8V929_ANOCL</name>
<reference key="1">
    <citation type="journal article" date="2019" name="Genes (Basel)">
        <title>A High-Quality De novo Genome Assembly from a Single Mosquito Using PacBio Sequencing.</title>
        <authorList>
            <person name="Kingan S.B."/>
            <person name="Heaton H."/>
            <person name="Cudini J."/>
            <person name="Lambert C.C."/>
            <person name="Baybayan P."/>
            <person name="Galvin B.D."/>
            <person name="Durbin R."/>
            <person name="Korlach J."/>
            <person name="Lawniczak M.K.N."/>
        </authorList>
    </citation>
    <scope>NUCLEOTIDE SEQUENCE [LARGE SCALE GENOMIC DNA]</scope>
    <source>
        <strain>Mali-NIH</strain>
    </source>
</reference>
<feature type="compositionally biased region" description="Basic residues" evidence="1">
    <location>
        <begin position="75"/>
        <end position="90"/>
    </location>
</feature>
<reference evidence="2" key="2">
    <citation type="submission" date="2020-05" db="UniProtKB">
        <authorList>
            <consortium name="EnsemblMetazoa"/>
        </authorList>
    </citation>
    <scope>IDENTIFICATION</scope>
    <source>
        <strain evidence="2">Ngousso</strain>
    </source>
</reference>
<accession>A0A6E8V929</accession>
<sequence>MKKKQHFNRNVPASDSGTDLLPCAVNSYAIIFCFQLKQTSFRSPPAPYTEPAAKGARKQFRVNAVGEGRCGRSPTSRRCHRPHHPHRRASPRLLADGGRFSAPLPEISPCFR</sequence>
<dbReference type="AlphaFoldDB" id="A0A6E8V929"/>
<protein>
    <submittedName>
        <fullName evidence="2">Uncharacterized protein</fullName>
    </submittedName>
</protein>
<proteinExistence type="predicted"/>
<organism evidence="2 3">
    <name type="scientific">Anopheles coluzzii</name>
    <name type="common">African malaria mosquito</name>
    <dbReference type="NCBI Taxonomy" id="1518534"/>
    <lineage>
        <taxon>Eukaryota</taxon>
        <taxon>Metazoa</taxon>
        <taxon>Ecdysozoa</taxon>
        <taxon>Arthropoda</taxon>
        <taxon>Hexapoda</taxon>
        <taxon>Insecta</taxon>
        <taxon>Pterygota</taxon>
        <taxon>Neoptera</taxon>
        <taxon>Endopterygota</taxon>
        <taxon>Diptera</taxon>
        <taxon>Nematocera</taxon>
        <taxon>Culicoidea</taxon>
        <taxon>Culicidae</taxon>
        <taxon>Anophelinae</taxon>
        <taxon>Anopheles</taxon>
    </lineage>
</organism>
<feature type="region of interest" description="Disordered" evidence="1">
    <location>
        <begin position="67"/>
        <end position="100"/>
    </location>
</feature>
<evidence type="ECO:0000313" key="2">
    <source>
        <dbReference type="EnsemblMetazoa" id="ACON000772-PA"/>
    </source>
</evidence>
<dbReference type="EnsemblMetazoa" id="ACON000772-RA">
    <property type="protein sequence ID" value="ACON000772-PA"/>
    <property type="gene ID" value="ACON000772"/>
</dbReference>
<evidence type="ECO:0000256" key="1">
    <source>
        <dbReference type="SAM" id="MobiDB-lite"/>
    </source>
</evidence>
<dbReference type="VEuPathDB" id="VectorBase:ACON000772"/>